<dbReference type="PANTHER" id="PTHR14647">
    <property type="entry name" value="GALACTOSE-3-O-SULFOTRANSFERASE"/>
    <property type="match status" value="1"/>
</dbReference>
<dbReference type="GO" id="GO:0000139">
    <property type="term" value="C:Golgi membrane"/>
    <property type="evidence" value="ECO:0007669"/>
    <property type="project" value="UniProtKB-SubCell"/>
</dbReference>
<evidence type="ECO:0000256" key="6">
    <source>
        <dbReference type="ARBA" id="ARBA00022989"/>
    </source>
</evidence>
<dbReference type="InterPro" id="IPR027417">
    <property type="entry name" value="P-loop_NTPase"/>
</dbReference>
<evidence type="ECO:0000256" key="7">
    <source>
        <dbReference type="ARBA" id="ARBA00023034"/>
    </source>
</evidence>
<evidence type="ECO:0000256" key="8">
    <source>
        <dbReference type="ARBA" id="ARBA00023136"/>
    </source>
</evidence>
<evidence type="ECO:0000313" key="12">
    <source>
        <dbReference type="Proteomes" id="UP001295423"/>
    </source>
</evidence>
<dbReference type="GO" id="GO:0001733">
    <property type="term" value="F:galactosylceramide sulfotransferase activity"/>
    <property type="evidence" value="ECO:0007669"/>
    <property type="project" value="InterPro"/>
</dbReference>
<dbReference type="Proteomes" id="UP001295423">
    <property type="component" value="Unassembled WGS sequence"/>
</dbReference>
<keyword evidence="9" id="KW-0325">Glycoprotein</keyword>
<evidence type="ECO:0000256" key="9">
    <source>
        <dbReference type="ARBA" id="ARBA00023180"/>
    </source>
</evidence>
<evidence type="ECO:0000256" key="5">
    <source>
        <dbReference type="ARBA" id="ARBA00022968"/>
    </source>
</evidence>
<keyword evidence="6 10" id="KW-1133">Transmembrane helix</keyword>
<evidence type="ECO:0000256" key="4">
    <source>
        <dbReference type="ARBA" id="ARBA00022692"/>
    </source>
</evidence>
<evidence type="ECO:0000256" key="10">
    <source>
        <dbReference type="SAM" id="Phobius"/>
    </source>
</evidence>
<sequence>MASGRKLDIATDNRETGHVNKHVEDDAVSSLGDASPMNIAEVLQQRRQKATYCKLASFFGIAICSLIFSLLNNKLNEYMNKPASTATNNAKEYSVEDMRTLHFERVASSMARPFLPVASDIWCIDARLKYEQAKRRPMGLSYLRIPRAASSTLSGINQRIARNFAARTGLKKNCIRHDGRKAGPYYSARDPLSFLWTFVRDPTQRAMSRIGASLKKQRGILHNTMPLYDYSDEIVESLQTANDVQFGVISAGRGGFQLQYSMLSIIEEWSAFNSSEPTKVKDPKKVQGYVREVVKGYNFIGLVERFDESLVALQLLMGLEPNDILYFAIKTRKQFELSPKEKVCLAPLDWNELLSEKVNQHLASDEWFAQNYGDHLLYQAANMSLDQTILSLGLDVFSTALKDFRRLLDKAKSSCDPVFPCSSNGTLQVEESNEDCYEGASCGYKCLDSLPLH</sequence>
<gene>
    <name evidence="11" type="ORF">CYCCA115_LOCUS20421</name>
</gene>
<evidence type="ECO:0000313" key="11">
    <source>
        <dbReference type="EMBL" id="CAJ1963998.1"/>
    </source>
</evidence>
<dbReference type="PANTHER" id="PTHR14647:SF87">
    <property type="entry name" value="PUTATIVE-RELATED"/>
    <property type="match status" value="1"/>
</dbReference>
<keyword evidence="7" id="KW-0333">Golgi apparatus</keyword>
<dbReference type="EMBL" id="CAKOGP040002169">
    <property type="protein sequence ID" value="CAJ1963998.1"/>
    <property type="molecule type" value="Genomic_DNA"/>
</dbReference>
<organism evidence="11 12">
    <name type="scientific">Cylindrotheca closterium</name>
    <dbReference type="NCBI Taxonomy" id="2856"/>
    <lineage>
        <taxon>Eukaryota</taxon>
        <taxon>Sar</taxon>
        <taxon>Stramenopiles</taxon>
        <taxon>Ochrophyta</taxon>
        <taxon>Bacillariophyta</taxon>
        <taxon>Bacillariophyceae</taxon>
        <taxon>Bacillariophycidae</taxon>
        <taxon>Bacillariales</taxon>
        <taxon>Bacillariaceae</taxon>
        <taxon>Cylindrotheca</taxon>
    </lineage>
</organism>
<keyword evidence="5" id="KW-0735">Signal-anchor</keyword>
<name>A0AAD2G6D8_9STRA</name>
<keyword evidence="4 10" id="KW-0812">Transmembrane</keyword>
<keyword evidence="12" id="KW-1185">Reference proteome</keyword>
<proteinExistence type="inferred from homology"/>
<accession>A0AAD2G6D8</accession>
<evidence type="ECO:0000256" key="1">
    <source>
        <dbReference type="ARBA" id="ARBA00004323"/>
    </source>
</evidence>
<protein>
    <submittedName>
        <fullName evidence="11">Uncharacterized protein</fullName>
    </submittedName>
</protein>
<dbReference type="GO" id="GO:0009247">
    <property type="term" value="P:glycolipid biosynthetic process"/>
    <property type="evidence" value="ECO:0007669"/>
    <property type="project" value="InterPro"/>
</dbReference>
<feature type="transmembrane region" description="Helical" evidence="10">
    <location>
        <begin position="52"/>
        <end position="71"/>
    </location>
</feature>
<keyword evidence="8 10" id="KW-0472">Membrane</keyword>
<evidence type="ECO:0000256" key="2">
    <source>
        <dbReference type="ARBA" id="ARBA00008124"/>
    </source>
</evidence>
<reference evidence="11" key="1">
    <citation type="submission" date="2023-08" db="EMBL/GenBank/DDBJ databases">
        <authorList>
            <person name="Audoor S."/>
            <person name="Bilcke G."/>
        </authorList>
    </citation>
    <scope>NUCLEOTIDE SEQUENCE</scope>
</reference>
<dbReference type="AlphaFoldDB" id="A0AAD2G6D8"/>
<comment type="similarity">
    <text evidence="2">Belongs to the galactose-3-O-sulfotransferase family.</text>
</comment>
<evidence type="ECO:0000256" key="3">
    <source>
        <dbReference type="ARBA" id="ARBA00022679"/>
    </source>
</evidence>
<comment type="subcellular location">
    <subcellularLocation>
        <location evidence="1">Golgi apparatus membrane</location>
        <topology evidence="1">Single-pass type II membrane protein</topology>
    </subcellularLocation>
</comment>
<dbReference type="Gene3D" id="3.40.50.300">
    <property type="entry name" value="P-loop containing nucleotide triphosphate hydrolases"/>
    <property type="match status" value="1"/>
</dbReference>
<dbReference type="InterPro" id="IPR009729">
    <property type="entry name" value="Gal-3-0_sulfotransfrase"/>
</dbReference>
<keyword evidence="3" id="KW-0808">Transferase</keyword>
<comment type="caution">
    <text evidence="11">The sequence shown here is derived from an EMBL/GenBank/DDBJ whole genome shotgun (WGS) entry which is preliminary data.</text>
</comment>